<organism evidence="1 2">
    <name type="scientific">Acinetobacter johnsonii</name>
    <dbReference type="NCBI Taxonomy" id="40214"/>
    <lineage>
        <taxon>Bacteria</taxon>
        <taxon>Pseudomonadati</taxon>
        <taxon>Pseudomonadota</taxon>
        <taxon>Gammaproteobacteria</taxon>
        <taxon>Moraxellales</taxon>
        <taxon>Moraxellaceae</taxon>
        <taxon>Acinetobacter</taxon>
    </lineage>
</organism>
<evidence type="ECO:0000313" key="1">
    <source>
        <dbReference type="EMBL" id="SJX23852.1"/>
    </source>
</evidence>
<sequence>MYICIQNLERFGYRNYVNGYSEFMRIENIVSISESKRVPKKRRRSYGFTKEKAARISLNTQNAYLAKYPAASEA</sequence>
<dbReference type="EMBL" id="FUUY01000021">
    <property type="protein sequence ID" value="SJX23852.1"/>
    <property type="molecule type" value="Genomic_DNA"/>
</dbReference>
<dbReference type="AlphaFoldDB" id="A0A1R7QHV6"/>
<name>A0A1R7QHV6_ACIJO</name>
<gene>
    <name evidence="1" type="ORF">ACNJC6_03533</name>
</gene>
<dbReference type="Proteomes" id="UP000196240">
    <property type="component" value="Unassembled WGS sequence"/>
</dbReference>
<evidence type="ECO:0000313" key="2">
    <source>
        <dbReference type="Proteomes" id="UP000196240"/>
    </source>
</evidence>
<reference evidence="1 2" key="1">
    <citation type="submission" date="2017-02" db="EMBL/GenBank/DDBJ databases">
        <authorList>
            <person name="Peterson S.W."/>
        </authorList>
    </citation>
    <scope>NUCLEOTIDE SEQUENCE [LARGE SCALE GENOMIC DNA]</scope>
    <source>
        <strain evidence="1">C6</strain>
    </source>
</reference>
<protein>
    <submittedName>
        <fullName evidence="1">Uncharacterized protein</fullName>
    </submittedName>
</protein>
<accession>A0A1R7QHV6</accession>
<proteinExistence type="predicted"/>